<sequence length="68" mass="7774">MSTNYITRLIAEAEQGDLYAIHNLGLLGWEAFHAPWEQPPSNVVWSILKDHPGLKLAETLEMIEFYGF</sequence>
<organism evidence="1 2">
    <name type="scientific">Candidatus Geothrix odensensis</name>
    <dbReference type="NCBI Taxonomy" id="2954440"/>
    <lineage>
        <taxon>Bacteria</taxon>
        <taxon>Pseudomonadati</taxon>
        <taxon>Acidobacteriota</taxon>
        <taxon>Holophagae</taxon>
        <taxon>Holophagales</taxon>
        <taxon>Holophagaceae</taxon>
        <taxon>Geothrix</taxon>
    </lineage>
</organism>
<dbReference type="EMBL" id="JADKCH010000001">
    <property type="protein sequence ID" value="MBK8571719.1"/>
    <property type="molecule type" value="Genomic_DNA"/>
</dbReference>
<protein>
    <submittedName>
        <fullName evidence="1">Uncharacterized protein</fullName>
    </submittedName>
</protein>
<gene>
    <name evidence="1" type="ORF">IPN91_03545</name>
</gene>
<comment type="caution">
    <text evidence="1">The sequence shown here is derived from an EMBL/GenBank/DDBJ whole genome shotgun (WGS) entry which is preliminary data.</text>
</comment>
<accession>A0A936F055</accession>
<name>A0A936F055_9BACT</name>
<evidence type="ECO:0000313" key="1">
    <source>
        <dbReference type="EMBL" id="MBK8571719.1"/>
    </source>
</evidence>
<dbReference type="Proteomes" id="UP000709959">
    <property type="component" value="Unassembled WGS sequence"/>
</dbReference>
<dbReference type="AlphaFoldDB" id="A0A936F055"/>
<evidence type="ECO:0000313" key="2">
    <source>
        <dbReference type="Proteomes" id="UP000709959"/>
    </source>
</evidence>
<reference evidence="1 2" key="1">
    <citation type="submission" date="2020-10" db="EMBL/GenBank/DDBJ databases">
        <title>Connecting structure to function with the recovery of over 1000 high-quality activated sludge metagenome-assembled genomes encoding full-length rRNA genes using long-read sequencing.</title>
        <authorList>
            <person name="Singleton C.M."/>
            <person name="Petriglieri F."/>
            <person name="Kristensen J.M."/>
            <person name="Kirkegaard R.H."/>
            <person name="Michaelsen T.Y."/>
            <person name="Andersen M.H."/>
            <person name="Karst S.M."/>
            <person name="Dueholm M.S."/>
            <person name="Nielsen P.H."/>
            <person name="Albertsen M."/>
        </authorList>
    </citation>
    <scope>NUCLEOTIDE SEQUENCE [LARGE SCALE GENOMIC DNA]</scope>
    <source>
        <strain evidence="1">OdNE_18-Q3-R46-58_MAXAC.008</strain>
    </source>
</reference>
<proteinExistence type="predicted"/>